<feature type="transmembrane region" description="Helical" evidence="2">
    <location>
        <begin position="207"/>
        <end position="224"/>
    </location>
</feature>
<evidence type="ECO:0000313" key="3">
    <source>
        <dbReference type="EMBL" id="QRG04799.1"/>
    </source>
</evidence>
<evidence type="ECO:0000256" key="2">
    <source>
        <dbReference type="SAM" id="Phobius"/>
    </source>
</evidence>
<dbReference type="Pfam" id="PF06240">
    <property type="entry name" value="COXG"/>
    <property type="match status" value="1"/>
</dbReference>
<dbReference type="Gene3D" id="3.30.530.20">
    <property type="match status" value="1"/>
</dbReference>
<protein>
    <submittedName>
        <fullName evidence="3">Carbon monoxide dehydrogenase subunit G</fullName>
    </submittedName>
</protein>
<feature type="compositionally biased region" description="Low complexity" evidence="1">
    <location>
        <begin position="159"/>
        <end position="190"/>
    </location>
</feature>
<feature type="transmembrane region" description="Helical" evidence="2">
    <location>
        <begin position="236"/>
        <end position="256"/>
    </location>
</feature>
<feature type="region of interest" description="Disordered" evidence="1">
    <location>
        <begin position="159"/>
        <end position="200"/>
    </location>
</feature>
<dbReference type="Proteomes" id="UP000596427">
    <property type="component" value="Chromosome"/>
</dbReference>
<dbReference type="EMBL" id="CP063362">
    <property type="protein sequence ID" value="QRG04799.1"/>
    <property type="molecule type" value="Genomic_DNA"/>
</dbReference>
<dbReference type="AlphaFoldDB" id="A0A974PJS2"/>
<dbReference type="PANTHER" id="PTHR38588:SF1">
    <property type="entry name" value="BLL0334 PROTEIN"/>
    <property type="match status" value="1"/>
</dbReference>
<dbReference type="RefSeq" id="WP_203191675.1">
    <property type="nucleotide sequence ID" value="NZ_CP063362.1"/>
</dbReference>
<reference evidence="3 4" key="1">
    <citation type="submission" date="2020-10" db="EMBL/GenBank/DDBJ databases">
        <title>Degradation of 1,4-Dioxane by Xanthobacter sp. YN2, via a Novel Group-2 Soluble Di-Iron Monooxygenase.</title>
        <authorList>
            <person name="Ma F."/>
            <person name="Wang Y."/>
            <person name="Yang J."/>
            <person name="Guo H."/>
            <person name="Su D."/>
            <person name="Yu L."/>
        </authorList>
    </citation>
    <scope>NUCLEOTIDE SEQUENCE [LARGE SCALE GENOMIC DNA]</scope>
    <source>
        <strain evidence="3 4">YN2</strain>
    </source>
</reference>
<proteinExistence type="predicted"/>
<keyword evidence="2" id="KW-1133">Transmembrane helix</keyword>
<dbReference type="CDD" id="cd05018">
    <property type="entry name" value="CoxG"/>
    <property type="match status" value="1"/>
</dbReference>
<keyword evidence="4" id="KW-1185">Reference proteome</keyword>
<keyword evidence="2" id="KW-0812">Transmembrane</keyword>
<accession>A0A974PJS2</accession>
<dbReference type="InterPro" id="IPR010419">
    <property type="entry name" value="CO_DH_gsu"/>
</dbReference>
<sequence length="274" mass="27957">MDMSGEQRIPAPREAVWRALNDPEILKVCIPGCQELVKTSDTQMTATAVMKVGPVSARFQGAVTLCDLDPPNSYRISGEGQGGVAGFARGEARVRLEADGDDTILHYEVAAQVGGKLAQLGGRLIDATARQMSAAFFKRFAAEVAAAEVVAGEEAPAGAQAAPPAGVAGDGASPAAPGASASAATPAARRASVRPEPPPGLFDQLKGAGPVLVALIAALAWLLFGGPVPGMGASQVSADFTAALHLIIVAAIGYLFGRQSRAGAPRVVVVERER</sequence>
<dbReference type="PANTHER" id="PTHR38588">
    <property type="entry name" value="BLL0334 PROTEIN"/>
    <property type="match status" value="1"/>
</dbReference>
<evidence type="ECO:0000256" key="1">
    <source>
        <dbReference type="SAM" id="MobiDB-lite"/>
    </source>
</evidence>
<evidence type="ECO:0000313" key="4">
    <source>
        <dbReference type="Proteomes" id="UP000596427"/>
    </source>
</evidence>
<gene>
    <name evidence="3" type="ORF">EZH22_16720</name>
</gene>
<dbReference type="InterPro" id="IPR023393">
    <property type="entry name" value="START-like_dom_sf"/>
</dbReference>
<keyword evidence="2" id="KW-0472">Membrane</keyword>
<dbReference type="SUPFAM" id="SSF55961">
    <property type="entry name" value="Bet v1-like"/>
    <property type="match status" value="1"/>
</dbReference>
<dbReference type="KEGG" id="xdi:EZH22_16720"/>
<name>A0A974PJS2_9HYPH</name>
<organism evidence="3 4">
    <name type="scientific">Xanthobacter dioxanivorans</name>
    <dbReference type="NCBI Taxonomy" id="2528964"/>
    <lineage>
        <taxon>Bacteria</taxon>
        <taxon>Pseudomonadati</taxon>
        <taxon>Pseudomonadota</taxon>
        <taxon>Alphaproteobacteria</taxon>
        <taxon>Hyphomicrobiales</taxon>
        <taxon>Xanthobacteraceae</taxon>
        <taxon>Xanthobacter</taxon>
    </lineage>
</organism>